<dbReference type="GO" id="GO:0005816">
    <property type="term" value="C:spindle pole body"/>
    <property type="evidence" value="ECO:0007669"/>
    <property type="project" value="TreeGrafter"/>
</dbReference>
<keyword evidence="6 7" id="KW-0067">ATP-binding</keyword>
<evidence type="ECO:0000256" key="2">
    <source>
        <dbReference type="ARBA" id="ARBA00022679"/>
    </source>
</evidence>
<comment type="catalytic activity">
    <reaction evidence="8">
        <text>L-threonyl-[protein] + ATP = O-phospho-L-threonyl-[protein] + ADP + H(+)</text>
        <dbReference type="Rhea" id="RHEA:46608"/>
        <dbReference type="Rhea" id="RHEA-COMP:11060"/>
        <dbReference type="Rhea" id="RHEA-COMP:11605"/>
        <dbReference type="ChEBI" id="CHEBI:15378"/>
        <dbReference type="ChEBI" id="CHEBI:30013"/>
        <dbReference type="ChEBI" id="CHEBI:30616"/>
        <dbReference type="ChEBI" id="CHEBI:61977"/>
        <dbReference type="ChEBI" id="CHEBI:456216"/>
        <dbReference type="EC" id="2.7.11.21"/>
    </reaction>
</comment>
<dbReference type="GO" id="GO:0005524">
    <property type="term" value="F:ATP binding"/>
    <property type="evidence" value="ECO:0007669"/>
    <property type="project" value="UniProtKB-UniRule"/>
</dbReference>
<keyword evidence="1 8" id="KW-0723">Serine/threonine-protein kinase</keyword>
<accession>A0A9N8VCP3</accession>
<dbReference type="InterPro" id="IPR011009">
    <property type="entry name" value="Kinase-like_dom_sf"/>
</dbReference>
<dbReference type="InterPro" id="IPR000959">
    <property type="entry name" value="POLO_box_dom"/>
</dbReference>
<feature type="domain" description="POLO box" evidence="11">
    <location>
        <begin position="556"/>
        <end position="636"/>
    </location>
</feature>
<dbReference type="GO" id="GO:0005634">
    <property type="term" value="C:nucleus"/>
    <property type="evidence" value="ECO:0007669"/>
    <property type="project" value="TreeGrafter"/>
</dbReference>
<keyword evidence="3" id="KW-0677">Repeat</keyword>
<evidence type="ECO:0000256" key="1">
    <source>
        <dbReference type="ARBA" id="ARBA00022527"/>
    </source>
</evidence>
<reference evidence="12" key="1">
    <citation type="submission" date="2021-06" db="EMBL/GenBank/DDBJ databases">
        <authorList>
            <person name="Kallberg Y."/>
            <person name="Tangrot J."/>
            <person name="Rosling A."/>
        </authorList>
    </citation>
    <scope>NUCLEOTIDE SEQUENCE</scope>
    <source>
        <strain evidence="12">CL551</strain>
    </source>
</reference>
<protein>
    <recommendedName>
        <fullName evidence="8">Serine/threonine-protein kinase</fullName>
        <ecNumber evidence="8">2.7.11.21</ecNumber>
    </recommendedName>
</protein>
<dbReference type="Proteomes" id="UP000789342">
    <property type="component" value="Unassembled WGS sequence"/>
</dbReference>
<organism evidence="12 13">
    <name type="scientific">Acaulospora morrowiae</name>
    <dbReference type="NCBI Taxonomy" id="94023"/>
    <lineage>
        <taxon>Eukaryota</taxon>
        <taxon>Fungi</taxon>
        <taxon>Fungi incertae sedis</taxon>
        <taxon>Mucoromycota</taxon>
        <taxon>Glomeromycotina</taxon>
        <taxon>Glomeromycetes</taxon>
        <taxon>Diversisporales</taxon>
        <taxon>Acaulosporaceae</taxon>
        <taxon>Acaulospora</taxon>
    </lineage>
</organism>
<dbReference type="AlphaFoldDB" id="A0A9N8VCP3"/>
<name>A0A9N8VCP3_9GLOM</name>
<evidence type="ECO:0000256" key="3">
    <source>
        <dbReference type="ARBA" id="ARBA00022737"/>
    </source>
</evidence>
<dbReference type="InterPro" id="IPR017441">
    <property type="entry name" value="Protein_kinase_ATP_BS"/>
</dbReference>
<dbReference type="PROSITE" id="PS50011">
    <property type="entry name" value="PROTEIN_KINASE_DOM"/>
    <property type="match status" value="1"/>
</dbReference>
<gene>
    <name evidence="12" type="ORF">AMORRO_LOCUS428</name>
</gene>
<keyword evidence="5 8" id="KW-0418">Kinase</keyword>
<comment type="similarity">
    <text evidence="8">Belongs to the protein kinase superfamily. Ser/Thr protein kinase family. CDC5/Polo subfamily.</text>
</comment>
<keyword evidence="2 8" id="KW-0808">Transferase</keyword>
<evidence type="ECO:0000256" key="6">
    <source>
        <dbReference type="ARBA" id="ARBA00022840"/>
    </source>
</evidence>
<dbReference type="CDD" id="cd13117">
    <property type="entry name" value="POLO_box_2"/>
    <property type="match status" value="1"/>
</dbReference>
<dbReference type="GO" id="GO:0004674">
    <property type="term" value="F:protein serine/threonine kinase activity"/>
    <property type="evidence" value="ECO:0007669"/>
    <property type="project" value="UniProtKB-KW"/>
</dbReference>
<dbReference type="PANTHER" id="PTHR24345">
    <property type="entry name" value="SERINE/THREONINE-PROTEIN KINASE PLK"/>
    <property type="match status" value="1"/>
</dbReference>
<dbReference type="PROSITE" id="PS50078">
    <property type="entry name" value="POLO_BOX"/>
    <property type="match status" value="2"/>
</dbReference>
<dbReference type="InterPro" id="IPR033695">
    <property type="entry name" value="POLO_box_2"/>
</dbReference>
<feature type="domain" description="POLO box" evidence="11">
    <location>
        <begin position="449"/>
        <end position="535"/>
    </location>
</feature>
<dbReference type="GO" id="GO:0007052">
    <property type="term" value="P:mitotic spindle organization"/>
    <property type="evidence" value="ECO:0007669"/>
    <property type="project" value="TreeGrafter"/>
</dbReference>
<dbReference type="Gene3D" id="3.30.200.20">
    <property type="entry name" value="Phosphorylase Kinase, domain 1"/>
    <property type="match status" value="1"/>
</dbReference>
<dbReference type="Pfam" id="PF00659">
    <property type="entry name" value="POLO_box"/>
    <property type="match status" value="2"/>
</dbReference>
<keyword evidence="13" id="KW-1185">Reference proteome</keyword>
<dbReference type="GO" id="GO:0000776">
    <property type="term" value="C:kinetochore"/>
    <property type="evidence" value="ECO:0007669"/>
    <property type="project" value="TreeGrafter"/>
</dbReference>
<dbReference type="CDD" id="cd13118">
    <property type="entry name" value="POLO_box_1"/>
    <property type="match status" value="1"/>
</dbReference>
<evidence type="ECO:0000256" key="5">
    <source>
        <dbReference type="ARBA" id="ARBA00022777"/>
    </source>
</evidence>
<evidence type="ECO:0000256" key="7">
    <source>
        <dbReference type="PROSITE-ProRule" id="PRU10141"/>
    </source>
</evidence>
<evidence type="ECO:0000256" key="8">
    <source>
        <dbReference type="RuleBase" id="RU361162"/>
    </source>
</evidence>
<dbReference type="InterPro" id="IPR036947">
    <property type="entry name" value="POLO_box_dom_sf"/>
</dbReference>
<proteinExistence type="inferred from homology"/>
<dbReference type="InterPro" id="IPR008271">
    <property type="entry name" value="Ser/Thr_kinase_AS"/>
</dbReference>
<dbReference type="Gene3D" id="1.10.510.10">
    <property type="entry name" value="Transferase(Phosphotransferase) domain 1"/>
    <property type="match status" value="1"/>
</dbReference>
<comment type="caution">
    <text evidence="12">The sequence shown here is derived from an EMBL/GenBank/DDBJ whole genome shotgun (WGS) entry which is preliminary data.</text>
</comment>
<feature type="region of interest" description="Disordered" evidence="9">
    <location>
        <begin position="1"/>
        <end position="34"/>
    </location>
</feature>
<evidence type="ECO:0000259" key="10">
    <source>
        <dbReference type="PROSITE" id="PS50011"/>
    </source>
</evidence>
<feature type="compositionally biased region" description="Polar residues" evidence="9">
    <location>
        <begin position="388"/>
        <end position="407"/>
    </location>
</feature>
<dbReference type="EMBL" id="CAJVPV010000111">
    <property type="protein sequence ID" value="CAG8443046.1"/>
    <property type="molecule type" value="Genomic_DNA"/>
</dbReference>
<sequence>MDKGKKNQSRNGNRLQEPPAIIKPPKKPNQEFKRHGLLGEGGFGRCYEVEDKEGRLLAVKAVAKSTLRNAKNKDKVLCELLNVNNLRWNLWWNKNSFGVDLLSEIQIHKVMDHPHIVKFYDCCEDASFVYMIMELCENKTLAYMNKKRRRLTEAEVRYFMRQLLDACEYMHRNFVIHRDLKLANLFLSRDMKIKIGDFGLAARLEQEGERKKTICGTPNYIAPEVLFDQLNGHSFEADVHVIIRKATVSDRWRSQPNIQVRFTLNTCRNNFIIANLRQFNPYCQYFRRIKELKYSFPEQITDVSQEAKKLINLMLTLDPDKRPTIQQILDHEFFKLGITPTEIPMSALNIAPSFDQPILMKPRINYSLANRRPLTVIQVGTNFNALTKMTPNTVSPTENPRITNSESPGRPRVGVFESFYSTLVSAFEDTKNGKAISYENHSPTTPRVFISKWMDYSNKYGLGYQLTDGSVGVYYNDKTSTIMSPDGIHFEYIYNSRNSNNSVSPRRYFYKVDEHPKELHKKLHLLKNFRRYMNETIVKNNSYNFVDLERTHNMDFLTKFKRTPHAILFRLSNRLIQVNFFDHEKIVLSDEGRTITYINEAGGINTYTIFEIMGGNHSTIMNRLKYVRDVLKKIVEASHKNIDK</sequence>
<dbReference type="SMART" id="SM00220">
    <property type="entry name" value="S_TKc"/>
    <property type="match status" value="1"/>
</dbReference>
<dbReference type="InterPro" id="IPR000719">
    <property type="entry name" value="Prot_kinase_dom"/>
</dbReference>
<dbReference type="GO" id="GO:0005737">
    <property type="term" value="C:cytoplasm"/>
    <property type="evidence" value="ECO:0007669"/>
    <property type="project" value="TreeGrafter"/>
</dbReference>
<evidence type="ECO:0000313" key="12">
    <source>
        <dbReference type="EMBL" id="CAG8443046.1"/>
    </source>
</evidence>
<dbReference type="PROSITE" id="PS00107">
    <property type="entry name" value="PROTEIN_KINASE_ATP"/>
    <property type="match status" value="1"/>
</dbReference>
<evidence type="ECO:0000256" key="4">
    <source>
        <dbReference type="ARBA" id="ARBA00022741"/>
    </source>
</evidence>
<dbReference type="Gene3D" id="3.30.1120.30">
    <property type="entry name" value="POLO box domain"/>
    <property type="match status" value="2"/>
</dbReference>
<feature type="binding site" evidence="7">
    <location>
        <position position="64"/>
    </location>
    <ligand>
        <name>ATP</name>
        <dbReference type="ChEBI" id="CHEBI:30616"/>
    </ligand>
</feature>
<dbReference type="SUPFAM" id="SSF56112">
    <property type="entry name" value="Protein kinase-like (PK-like)"/>
    <property type="match status" value="1"/>
</dbReference>
<dbReference type="GO" id="GO:0000922">
    <property type="term" value="C:spindle pole"/>
    <property type="evidence" value="ECO:0007669"/>
    <property type="project" value="TreeGrafter"/>
</dbReference>
<dbReference type="Pfam" id="PF00069">
    <property type="entry name" value="Pkinase"/>
    <property type="match status" value="1"/>
</dbReference>
<keyword evidence="4 7" id="KW-0547">Nucleotide-binding</keyword>
<evidence type="ECO:0000313" key="13">
    <source>
        <dbReference type="Proteomes" id="UP000789342"/>
    </source>
</evidence>
<dbReference type="PROSITE" id="PS00108">
    <property type="entry name" value="PROTEIN_KINASE_ST"/>
    <property type="match status" value="1"/>
</dbReference>
<feature type="domain" description="Protein kinase" evidence="10">
    <location>
        <begin position="32"/>
        <end position="334"/>
    </location>
</feature>
<dbReference type="InterPro" id="IPR033701">
    <property type="entry name" value="POLO_box_1"/>
</dbReference>
<dbReference type="EC" id="2.7.11.21" evidence="8"/>
<dbReference type="PANTHER" id="PTHR24345:SF0">
    <property type="entry name" value="CELL CYCLE SERINE_THREONINE-PROTEIN KINASE CDC5_MSD2"/>
    <property type="match status" value="1"/>
</dbReference>
<dbReference type="SUPFAM" id="SSF82615">
    <property type="entry name" value="Polo-box domain"/>
    <property type="match status" value="2"/>
</dbReference>
<evidence type="ECO:0000256" key="9">
    <source>
        <dbReference type="SAM" id="MobiDB-lite"/>
    </source>
</evidence>
<dbReference type="OrthoDB" id="408964at2759"/>
<evidence type="ECO:0000259" key="11">
    <source>
        <dbReference type="PROSITE" id="PS50078"/>
    </source>
</evidence>
<feature type="region of interest" description="Disordered" evidence="9">
    <location>
        <begin position="388"/>
        <end position="408"/>
    </location>
</feature>